<accession>A0ABS8EP35</accession>
<sequence length="185" mass="22224">MKLNKQYFDLTKESNATLNDWVNYYQNSEPNFSLNKFEFKSNDTLQIIQGNIFGIFDSNFDQIYSDFLIYKNDKEKYIDFDSYSWVLNEKKEILFSPDQEINVVDIKNKTINRIAFRGPSQWVENIFWQNDSTVVLLENNHEKQPTITKINLAKKTIRTFIYQNHLTFVSEHSKWRFDKLGLKYK</sequence>
<keyword evidence="2" id="KW-1185">Reference proteome</keyword>
<reference evidence="1" key="2">
    <citation type="submission" date="2021-10" db="EMBL/GenBank/DDBJ databases">
        <title>Genome of Winogradskyella sp. E313.</title>
        <authorList>
            <person name="Zhou Y."/>
        </authorList>
    </citation>
    <scope>NUCLEOTIDE SEQUENCE</scope>
    <source>
        <strain evidence="1">E313</strain>
    </source>
</reference>
<comment type="caution">
    <text evidence="1">The sequence shown here is derived from an EMBL/GenBank/DDBJ whole genome shotgun (WGS) entry which is preliminary data.</text>
</comment>
<evidence type="ECO:0000313" key="1">
    <source>
        <dbReference type="EMBL" id="MCC1484787.1"/>
    </source>
</evidence>
<protein>
    <recommendedName>
        <fullName evidence="3">DKNYY family protein</fullName>
    </recommendedName>
</protein>
<name>A0ABS8EP35_9FLAO</name>
<dbReference type="EMBL" id="JAFMPT010000011">
    <property type="protein sequence ID" value="MCC1484787.1"/>
    <property type="molecule type" value="Genomic_DNA"/>
</dbReference>
<dbReference type="Proteomes" id="UP000778797">
    <property type="component" value="Unassembled WGS sequence"/>
</dbReference>
<dbReference type="RefSeq" id="WP_227477228.1">
    <property type="nucleotide sequence ID" value="NZ_JAFMPT010000011.1"/>
</dbReference>
<gene>
    <name evidence="1" type="ORF">J1C55_09320</name>
</gene>
<evidence type="ECO:0008006" key="3">
    <source>
        <dbReference type="Google" id="ProtNLM"/>
    </source>
</evidence>
<proteinExistence type="predicted"/>
<organism evidence="1 2">
    <name type="scientific">Winogradskyella immobilis</name>
    <dbReference type="NCBI Taxonomy" id="2816852"/>
    <lineage>
        <taxon>Bacteria</taxon>
        <taxon>Pseudomonadati</taxon>
        <taxon>Bacteroidota</taxon>
        <taxon>Flavobacteriia</taxon>
        <taxon>Flavobacteriales</taxon>
        <taxon>Flavobacteriaceae</taxon>
        <taxon>Winogradskyella</taxon>
    </lineage>
</organism>
<evidence type="ECO:0000313" key="2">
    <source>
        <dbReference type="Proteomes" id="UP000778797"/>
    </source>
</evidence>
<reference evidence="1" key="1">
    <citation type="submission" date="2021-03" db="EMBL/GenBank/DDBJ databases">
        <authorList>
            <person name="Ping X."/>
        </authorList>
    </citation>
    <scope>NUCLEOTIDE SEQUENCE</scope>
    <source>
        <strain evidence="1">E313</strain>
    </source>
</reference>